<evidence type="ECO:0000259" key="2">
    <source>
        <dbReference type="PROSITE" id="PS50110"/>
    </source>
</evidence>
<dbReference type="RefSeq" id="WP_097536592.1">
    <property type="nucleotide sequence ID" value="NZ_JAVLSD010000009.1"/>
</dbReference>
<gene>
    <name evidence="4" type="ORF">CO674_25095</name>
    <name evidence="3" type="ORF">RJJ65_25730</name>
</gene>
<evidence type="ECO:0000256" key="1">
    <source>
        <dbReference type="PROSITE-ProRule" id="PRU00169"/>
    </source>
</evidence>
<feature type="domain" description="Response regulatory" evidence="2">
    <location>
        <begin position="10"/>
        <end position="121"/>
    </location>
</feature>
<dbReference type="Proteomes" id="UP001268610">
    <property type="component" value="Unassembled WGS sequence"/>
</dbReference>
<reference evidence="4 5" key="1">
    <citation type="submission" date="2017-09" db="EMBL/GenBank/DDBJ databases">
        <title>Comparative genomics of rhizobia isolated from Phaseolus vulgaris in China.</title>
        <authorList>
            <person name="Tong W."/>
        </authorList>
    </citation>
    <scope>NUCLEOTIDE SEQUENCE [LARGE SCALE GENOMIC DNA]</scope>
    <source>
        <strain evidence="4 5">FH14</strain>
    </source>
</reference>
<dbReference type="InterPro" id="IPR011006">
    <property type="entry name" value="CheY-like_superfamily"/>
</dbReference>
<proteinExistence type="predicted"/>
<reference evidence="3" key="2">
    <citation type="submission" date="2023-04" db="EMBL/GenBank/DDBJ databases">
        <title>Genomic characterization of faba bean (Vicia faba) microsymbionts in Mexican soils.</title>
        <authorList>
            <person name="Rivera Orduna F.N."/>
            <person name="Guevara-Luna J."/>
            <person name="Yan J."/>
            <person name="Arroyo-Herrera I."/>
            <person name="Li Y."/>
            <person name="Vasquez-Murrieta M.S."/>
            <person name="Wang E.T."/>
        </authorList>
    </citation>
    <scope>NUCLEOTIDE SEQUENCE</scope>
    <source>
        <strain evidence="3">CH26</strain>
    </source>
</reference>
<dbReference type="Gene3D" id="3.40.50.2300">
    <property type="match status" value="1"/>
</dbReference>
<dbReference type="InterPro" id="IPR001789">
    <property type="entry name" value="Sig_transdc_resp-reg_receiver"/>
</dbReference>
<dbReference type="EMBL" id="JAVLSF010000019">
    <property type="protein sequence ID" value="MDR9776001.1"/>
    <property type="molecule type" value="Genomic_DNA"/>
</dbReference>
<dbReference type="SMART" id="SM00448">
    <property type="entry name" value="REC"/>
    <property type="match status" value="1"/>
</dbReference>
<comment type="caution">
    <text evidence="3">The sequence shown here is derived from an EMBL/GenBank/DDBJ whole genome shotgun (WGS) entry which is preliminary data.</text>
</comment>
<organism evidence="3 6">
    <name type="scientific">Rhizobium hidalgonense</name>
    <dbReference type="NCBI Taxonomy" id="1538159"/>
    <lineage>
        <taxon>Bacteria</taxon>
        <taxon>Pseudomonadati</taxon>
        <taxon>Pseudomonadota</taxon>
        <taxon>Alphaproteobacteria</taxon>
        <taxon>Hyphomicrobiales</taxon>
        <taxon>Rhizobiaceae</taxon>
        <taxon>Rhizobium/Agrobacterium group</taxon>
        <taxon>Rhizobium</taxon>
    </lineage>
</organism>
<feature type="modified residue" description="4-aspartylphosphate" evidence="1">
    <location>
        <position position="61"/>
    </location>
</feature>
<accession>A0A2A6K941</accession>
<evidence type="ECO:0000313" key="3">
    <source>
        <dbReference type="EMBL" id="MDR9776001.1"/>
    </source>
</evidence>
<sequence length="127" mass="13843">MAEGILRGWRVLVVEDEFMLAEDLCQELAEAGAVVIGPAQSLERAMELLAVPDGLDAAVLDVNLQGKQVFPVADALLERQVPFVFTTGYDASVLPARFVSMRCCAKPLDMPRLMETLRSAITISPRP</sequence>
<dbReference type="EMBL" id="NWSY01000021">
    <property type="protein sequence ID" value="PDT20971.1"/>
    <property type="molecule type" value="Genomic_DNA"/>
</dbReference>
<protein>
    <submittedName>
        <fullName evidence="3">Response regulator</fullName>
    </submittedName>
</protein>
<evidence type="ECO:0000313" key="5">
    <source>
        <dbReference type="Proteomes" id="UP000219914"/>
    </source>
</evidence>
<dbReference type="Proteomes" id="UP000219914">
    <property type="component" value="Unassembled WGS sequence"/>
</dbReference>
<dbReference type="PROSITE" id="PS50110">
    <property type="entry name" value="RESPONSE_REGULATORY"/>
    <property type="match status" value="1"/>
</dbReference>
<evidence type="ECO:0000313" key="6">
    <source>
        <dbReference type="Proteomes" id="UP001268610"/>
    </source>
</evidence>
<keyword evidence="1" id="KW-0597">Phosphoprotein</keyword>
<name>A0A2A6K941_9HYPH</name>
<keyword evidence="5" id="KW-1185">Reference proteome</keyword>
<evidence type="ECO:0000313" key="4">
    <source>
        <dbReference type="EMBL" id="PDT20971.1"/>
    </source>
</evidence>
<dbReference type="SUPFAM" id="SSF52172">
    <property type="entry name" value="CheY-like"/>
    <property type="match status" value="1"/>
</dbReference>
<dbReference type="AlphaFoldDB" id="A0A2A6K941"/>
<dbReference type="GO" id="GO:0000160">
    <property type="term" value="P:phosphorelay signal transduction system"/>
    <property type="evidence" value="ECO:0007669"/>
    <property type="project" value="InterPro"/>
</dbReference>